<comment type="subcellular location">
    <subcellularLocation>
        <location evidence="1">Membrane</location>
    </subcellularLocation>
</comment>
<dbReference type="PANTHER" id="PTHR46641">
    <property type="entry name" value="FMRFAMIDE RECEPTOR-RELATED"/>
    <property type="match status" value="1"/>
</dbReference>
<dbReference type="RefSeq" id="XP_013394427.1">
    <property type="nucleotide sequence ID" value="XM_013538973.1"/>
</dbReference>
<sequence>MDDRHFNSSRLLDDTNVTISPADLVANASTAAAPMSKTIAATLFYVNTVAGGALSVFGILGNIMVITVFTLHKPITPTSIMLRGLAVSDALFLLTTFLYKPMLGIYFHLGQATFYAKNIYTCMIQYLRPIMYSLQHISTWLVVVVAVDRHFAVCRPLQSKSQRHAIRTRARRTVLTVYLVCFVFNIPRFFEYETKVTQNENRPMCKPEVNPFVKKNRFYIIFYCWTLYFLVMYVVPIVTATVINVKLILSLRQARKQRAFLRERQTHKVRRYNTTRLLIIVVMVFIGCQTPDFVLQVFYFINVLNPMKIKQSLDVFSKVTDTLLTLNAAVNFLIYCAIGTSFRKTLTDLLMCKITRKTKAKFPLQLKLFSVESTFSTSLSGSAANHLRTRKKPSNAKDNNAHKSLYKTVQSK</sequence>
<evidence type="ECO:0000256" key="1">
    <source>
        <dbReference type="ARBA" id="ARBA00004370"/>
    </source>
</evidence>
<dbReference type="OMA" id="HISTWLV"/>
<evidence type="ECO:0000313" key="10">
    <source>
        <dbReference type="RefSeq" id="XP_013394427.1"/>
    </source>
</evidence>
<gene>
    <name evidence="10" type="primary">LOC106161899</name>
</gene>
<feature type="transmembrane region" description="Helical" evidence="7">
    <location>
        <begin position="44"/>
        <end position="69"/>
    </location>
</feature>
<accession>A0A1S3I844</accession>
<keyword evidence="9" id="KW-1185">Reference proteome</keyword>
<keyword evidence="5 10" id="KW-0675">Receptor</keyword>
<name>A0A1S3I844_LINAN</name>
<dbReference type="Pfam" id="PF00001">
    <property type="entry name" value="7tm_1"/>
    <property type="match status" value="1"/>
</dbReference>
<dbReference type="OrthoDB" id="5864054at2759"/>
<dbReference type="PRINTS" id="PR00237">
    <property type="entry name" value="GPCRRHODOPSN"/>
</dbReference>
<evidence type="ECO:0000313" key="9">
    <source>
        <dbReference type="Proteomes" id="UP000085678"/>
    </source>
</evidence>
<dbReference type="GO" id="GO:0004930">
    <property type="term" value="F:G protein-coupled receptor activity"/>
    <property type="evidence" value="ECO:0007669"/>
    <property type="project" value="UniProtKB-KW"/>
</dbReference>
<evidence type="ECO:0000256" key="6">
    <source>
        <dbReference type="SAM" id="MobiDB-lite"/>
    </source>
</evidence>
<reference evidence="10" key="1">
    <citation type="submission" date="2025-08" db="UniProtKB">
        <authorList>
            <consortium name="RefSeq"/>
        </authorList>
    </citation>
    <scope>IDENTIFICATION</scope>
    <source>
        <tissue evidence="10">Gonads</tissue>
    </source>
</reference>
<dbReference type="SUPFAM" id="SSF81321">
    <property type="entry name" value="Family A G protein-coupled receptor-like"/>
    <property type="match status" value="1"/>
</dbReference>
<comment type="similarity">
    <text evidence="5">Belongs to the G-protein coupled receptor 1 family.</text>
</comment>
<evidence type="ECO:0000256" key="7">
    <source>
        <dbReference type="SAM" id="Phobius"/>
    </source>
</evidence>
<dbReference type="PROSITE" id="PS00237">
    <property type="entry name" value="G_PROTEIN_RECEP_F1_1"/>
    <property type="match status" value="1"/>
</dbReference>
<organism evidence="9 10">
    <name type="scientific">Lingula anatina</name>
    <name type="common">Brachiopod</name>
    <name type="synonym">Lingula unguis</name>
    <dbReference type="NCBI Taxonomy" id="7574"/>
    <lineage>
        <taxon>Eukaryota</taxon>
        <taxon>Metazoa</taxon>
        <taxon>Spiralia</taxon>
        <taxon>Lophotrochozoa</taxon>
        <taxon>Brachiopoda</taxon>
        <taxon>Linguliformea</taxon>
        <taxon>Lingulata</taxon>
        <taxon>Lingulida</taxon>
        <taxon>Linguloidea</taxon>
        <taxon>Lingulidae</taxon>
        <taxon>Lingula</taxon>
    </lineage>
</organism>
<dbReference type="GeneID" id="106161899"/>
<evidence type="ECO:0000256" key="3">
    <source>
        <dbReference type="ARBA" id="ARBA00022989"/>
    </source>
</evidence>
<dbReference type="InParanoid" id="A0A1S3I844"/>
<evidence type="ECO:0000256" key="4">
    <source>
        <dbReference type="ARBA" id="ARBA00023136"/>
    </source>
</evidence>
<keyword evidence="4 7" id="KW-0472">Membrane</keyword>
<dbReference type="GO" id="GO:0016020">
    <property type="term" value="C:membrane"/>
    <property type="evidence" value="ECO:0007669"/>
    <property type="project" value="UniProtKB-SubCell"/>
</dbReference>
<feature type="transmembrane region" description="Helical" evidence="7">
    <location>
        <begin position="173"/>
        <end position="190"/>
    </location>
</feature>
<feature type="domain" description="G-protein coupled receptors family 1 profile" evidence="8">
    <location>
        <begin position="61"/>
        <end position="335"/>
    </location>
</feature>
<keyword evidence="5" id="KW-0807">Transducer</keyword>
<dbReference type="Proteomes" id="UP000085678">
    <property type="component" value="Unplaced"/>
</dbReference>
<feature type="transmembrane region" description="Helical" evidence="7">
    <location>
        <begin position="322"/>
        <end position="342"/>
    </location>
</feature>
<keyword evidence="5" id="KW-0297">G-protein coupled receptor</keyword>
<feature type="transmembrane region" description="Helical" evidence="7">
    <location>
        <begin position="277"/>
        <end position="302"/>
    </location>
</feature>
<keyword evidence="2 5" id="KW-0812">Transmembrane</keyword>
<evidence type="ECO:0000256" key="5">
    <source>
        <dbReference type="RuleBase" id="RU000688"/>
    </source>
</evidence>
<protein>
    <submittedName>
        <fullName evidence="10">Probable G-protein coupled receptor 139</fullName>
    </submittedName>
</protein>
<dbReference type="AlphaFoldDB" id="A0A1S3I844"/>
<feature type="region of interest" description="Disordered" evidence="6">
    <location>
        <begin position="384"/>
        <end position="403"/>
    </location>
</feature>
<dbReference type="Gene3D" id="1.20.1070.10">
    <property type="entry name" value="Rhodopsin 7-helix transmembrane proteins"/>
    <property type="match status" value="1"/>
</dbReference>
<dbReference type="KEGG" id="lak:106161899"/>
<dbReference type="InterPro" id="IPR017452">
    <property type="entry name" value="GPCR_Rhodpsn_7TM"/>
</dbReference>
<evidence type="ECO:0000259" key="8">
    <source>
        <dbReference type="PROSITE" id="PS50262"/>
    </source>
</evidence>
<feature type="transmembrane region" description="Helical" evidence="7">
    <location>
        <begin position="90"/>
        <end position="109"/>
    </location>
</feature>
<proteinExistence type="inferred from homology"/>
<feature type="transmembrane region" description="Helical" evidence="7">
    <location>
        <begin position="220"/>
        <end position="249"/>
    </location>
</feature>
<dbReference type="PANTHER" id="PTHR46641:SF2">
    <property type="entry name" value="FMRFAMIDE RECEPTOR"/>
    <property type="match status" value="1"/>
</dbReference>
<dbReference type="InterPro" id="IPR052954">
    <property type="entry name" value="GPCR-Ligand_Int"/>
</dbReference>
<evidence type="ECO:0000256" key="2">
    <source>
        <dbReference type="ARBA" id="ARBA00022692"/>
    </source>
</evidence>
<keyword evidence="3 7" id="KW-1133">Transmembrane helix</keyword>
<dbReference type="InterPro" id="IPR000276">
    <property type="entry name" value="GPCR_Rhodpsn"/>
</dbReference>
<dbReference type="STRING" id="7574.A0A1S3I844"/>
<dbReference type="CDD" id="cd14978">
    <property type="entry name" value="7tmA_FMRFamide_R-like"/>
    <property type="match status" value="1"/>
</dbReference>
<dbReference type="PROSITE" id="PS50262">
    <property type="entry name" value="G_PROTEIN_RECEP_F1_2"/>
    <property type="match status" value="1"/>
</dbReference>